<feature type="region of interest" description="Disordered" evidence="1">
    <location>
        <begin position="1"/>
        <end position="208"/>
    </location>
</feature>
<dbReference type="InParanoid" id="K2RTB7"/>
<sequence length="208" mass="23578">MGPLPNGDWASGPPPHGGYMNGDRYPRDRGPPGAVPPGPPRGYDGRGPGGPYDQRGPPPRRQPWEGDGHRPTNLPYAGPPGSRLPPPPPEGSRHPLPHPPTNRAYGTGASRPPRAPNVDTYIPSYADGGRRGSNDRERDDRSSRDRSRPPSRDERRGYRERRPRDDDTLEYEEGGRRRTRSRSPASDVYERRDRDRDRRERDRDIYRR</sequence>
<accession>K2RTB7</accession>
<gene>
    <name evidence="2" type="ORF">MPH_06913</name>
</gene>
<dbReference type="EMBL" id="AHHD01000288">
    <property type="protein sequence ID" value="EKG15947.1"/>
    <property type="molecule type" value="Genomic_DNA"/>
</dbReference>
<evidence type="ECO:0000256" key="1">
    <source>
        <dbReference type="SAM" id="MobiDB-lite"/>
    </source>
</evidence>
<feature type="compositionally biased region" description="Basic and acidic residues" evidence="1">
    <location>
        <begin position="128"/>
        <end position="166"/>
    </location>
</feature>
<protein>
    <submittedName>
        <fullName evidence="2">Uncharacterized protein</fullName>
    </submittedName>
</protein>
<proteinExistence type="predicted"/>
<dbReference type="VEuPathDB" id="FungiDB:MPH_06913"/>
<evidence type="ECO:0000313" key="3">
    <source>
        <dbReference type="Proteomes" id="UP000007129"/>
    </source>
</evidence>
<feature type="compositionally biased region" description="Basic and acidic residues" evidence="1">
    <location>
        <begin position="188"/>
        <end position="208"/>
    </location>
</feature>
<reference evidence="2 3" key="1">
    <citation type="journal article" date="2012" name="BMC Genomics">
        <title>Tools to kill: Genome of one of the most destructive plant pathogenic fungi Macrophomina phaseolina.</title>
        <authorList>
            <person name="Islam M.S."/>
            <person name="Haque M.S."/>
            <person name="Islam M.M."/>
            <person name="Emdad E.M."/>
            <person name="Halim A."/>
            <person name="Hossen Q.M.M."/>
            <person name="Hossain M.Z."/>
            <person name="Ahmed B."/>
            <person name="Rahim S."/>
            <person name="Rahman M.S."/>
            <person name="Alam M.M."/>
            <person name="Hou S."/>
            <person name="Wan X."/>
            <person name="Saito J.A."/>
            <person name="Alam M."/>
        </authorList>
    </citation>
    <scope>NUCLEOTIDE SEQUENCE [LARGE SCALE GENOMIC DNA]</scope>
    <source>
        <strain evidence="2 3">MS6</strain>
    </source>
</reference>
<evidence type="ECO:0000313" key="2">
    <source>
        <dbReference type="EMBL" id="EKG15947.1"/>
    </source>
</evidence>
<name>K2RTB7_MACPH</name>
<dbReference type="HOGENOM" id="CLU_1321121_0_0_1"/>
<organism evidence="2 3">
    <name type="scientific">Macrophomina phaseolina (strain MS6)</name>
    <name type="common">Charcoal rot fungus</name>
    <dbReference type="NCBI Taxonomy" id="1126212"/>
    <lineage>
        <taxon>Eukaryota</taxon>
        <taxon>Fungi</taxon>
        <taxon>Dikarya</taxon>
        <taxon>Ascomycota</taxon>
        <taxon>Pezizomycotina</taxon>
        <taxon>Dothideomycetes</taxon>
        <taxon>Dothideomycetes incertae sedis</taxon>
        <taxon>Botryosphaeriales</taxon>
        <taxon>Botryosphaeriaceae</taxon>
        <taxon>Macrophomina</taxon>
    </lineage>
</organism>
<comment type="caution">
    <text evidence="2">The sequence shown here is derived from an EMBL/GenBank/DDBJ whole genome shotgun (WGS) entry which is preliminary data.</text>
</comment>
<dbReference type="STRING" id="1126212.K2RTB7"/>
<dbReference type="Proteomes" id="UP000007129">
    <property type="component" value="Unassembled WGS sequence"/>
</dbReference>
<dbReference type="AlphaFoldDB" id="K2RTB7"/>